<protein>
    <submittedName>
        <fullName evidence="2">Uncharacterized protein</fullName>
    </submittedName>
</protein>
<evidence type="ECO:0000313" key="2">
    <source>
        <dbReference type="EMBL" id="GFE55895.1"/>
    </source>
</evidence>
<feature type="compositionally biased region" description="Basic and acidic residues" evidence="1">
    <location>
        <begin position="296"/>
        <end position="327"/>
    </location>
</feature>
<name>A0A9W5TDY3_BABOV</name>
<organism evidence="2 3">
    <name type="scientific">Babesia ovis</name>
    <dbReference type="NCBI Taxonomy" id="5869"/>
    <lineage>
        <taxon>Eukaryota</taxon>
        <taxon>Sar</taxon>
        <taxon>Alveolata</taxon>
        <taxon>Apicomplexa</taxon>
        <taxon>Aconoidasida</taxon>
        <taxon>Piroplasmida</taxon>
        <taxon>Babesiidae</taxon>
        <taxon>Babesia</taxon>
    </lineage>
</organism>
<dbReference type="AlphaFoldDB" id="A0A9W5TDY3"/>
<dbReference type="EMBL" id="BLIY01000025">
    <property type="protein sequence ID" value="GFE55895.1"/>
    <property type="molecule type" value="Genomic_DNA"/>
</dbReference>
<dbReference type="Proteomes" id="UP001057455">
    <property type="component" value="Unassembled WGS sequence"/>
</dbReference>
<keyword evidence="3" id="KW-1185">Reference proteome</keyword>
<evidence type="ECO:0000313" key="3">
    <source>
        <dbReference type="Proteomes" id="UP001057455"/>
    </source>
</evidence>
<reference evidence="2" key="1">
    <citation type="submission" date="2019-12" db="EMBL/GenBank/DDBJ databases">
        <title>Genome sequence of Babesia ovis.</title>
        <authorList>
            <person name="Yamagishi J."/>
            <person name="Sevinc F."/>
            <person name="Xuan X."/>
        </authorList>
    </citation>
    <scope>NUCLEOTIDE SEQUENCE</scope>
    <source>
        <strain evidence="2">Selcuk</strain>
    </source>
</reference>
<comment type="caution">
    <text evidence="2">The sequence shown here is derived from an EMBL/GenBank/DDBJ whole genome shotgun (WGS) entry which is preliminary data.</text>
</comment>
<feature type="region of interest" description="Disordered" evidence="1">
    <location>
        <begin position="41"/>
        <end position="117"/>
    </location>
</feature>
<proteinExistence type="predicted"/>
<evidence type="ECO:0000256" key="1">
    <source>
        <dbReference type="SAM" id="MobiDB-lite"/>
    </source>
</evidence>
<feature type="region of interest" description="Disordered" evidence="1">
    <location>
        <begin position="286"/>
        <end position="344"/>
    </location>
</feature>
<sequence length="344" mass="37475">MVVGTDIRRIAKVAVGVAAVAGLASNGVFAEEMPRAVAPEAPMGEHHRPVPAPKAPMGEHHRPVATPKAPMGEHHRPVATPKAPMGEHHRPVATPKAPMGEHHRPVATPKTVSDAGEKEPSLAMTFETPLGPVEVPAGFFNDGEQSKVLHIPKGSVKVYNPKYYGPYRYERGDEKFREMLDKLPVTLANEVAGFKKMENVPEELKVLIKKYEDEYDARKKTAAKTEAEVNAELKSILPPNLAQKMPKDPSEKLPKQLENEIALYLLGQAAGDVYKAIYESKVKVTNVPLPASSSEPSKEGKPKEEAPKEGKPKEEKPQKETLKKETPKAPGSGKPVNIGSHLED</sequence>
<gene>
    <name evidence="2" type="ORF">BaOVIS_032990</name>
</gene>
<accession>A0A9W5TDY3</accession>